<keyword evidence="3" id="KW-1185">Reference proteome</keyword>
<feature type="compositionally biased region" description="Polar residues" evidence="1">
    <location>
        <begin position="37"/>
        <end position="47"/>
    </location>
</feature>
<comment type="caution">
    <text evidence="2">The sequence shown here is derived from an EMBL/GenBank/DDBJ whole genome shotgun (WGS) entry which is preliminary data.</text>
</comment>
<feature type="compositionally biased region" description="Basic and acidic residues" evidence="1">
    <location>
        <begin position="1"/>
        <end position="12"/>
    </location>
</feature>
<gene>
    <name evidence="2" type="ORF">CEXT_404361</name>
</gene>
<proteinExistence type="predicted"/>
<accession>A0AAV4XMU4</accession>
<protein>
    <submittedName>
        <fullName evidence="2">Uncharacterized protein</fullName>
    </submittedName>
</protein>
<feature type="region of interest" description="Disordered" evidence="1">
    <location>
        <begin position="1"/>
        <end position="20"/>
    </location>
</feature>
<dbReference type="Proteomes" id="UP001054945">
    <property type="component" value="Unassembled WGS sequence"/>
</dbReference>
<name>A0AAV4XMU4_CAEEX</name>
<evidence type="ECO:0000313" key="3">
    <source>
        <dbReference type="Proteomes" id="UP001054945"/>
    </source>
</evidence>
<sequence>MYRAENKIEETTHSNPQETNEAMKDIFSAITFFQNSPSVNENTSFKPTENEKSKSEESGFLSFALEDYLSDSPSPPAQVGKEKSMFSFQVRFTQGCSSQISDWIFLFIHC</sequence>
<reference evidence="2 3" key="1">
    <citation type="submission" date="2021-06" db="EMBL/GenBank/DDBJ databases">
        <title>Caerostris extrusa draft genome.</title>
        <authorList>
            <person name="Kono N."/>
            <person name="Arakawa K."/>
        </authorList>
    </citation>
    <scope>NUCLEOTIDE SEQUENCE [LARGE SCALE GENOMIC DNA]</scope>
</reference>
<dbReference type="AlphaFoldDB" id="A0AAV4XMU4"/>
<dbReference type="EMBL" id="BPLR01000607">
    <property type="protein sequence ID" value="GIY95983.1"/>
    <property type="molecule type" value="Genomic_DNA"/>
</dbReference>
<feature type="compositionally biased region" description="Basic and acidic residues" evidence="1">
    <location>
        <begin position="48"/>
        <end position="57"/>
    </location>
</feature>
<feature type="region of interest" description="Disordered" evidence="1">
    <location>
        <begin position="37"/>
        <end position="58"/>
    </location>
</feature>
<organism evidence="2 3">
    <name type="scientific">Caerostris extrusa</name>
    <name type="common">Bark spider</name>
    <name type="synonym">Caerostris bankana</name>
    <dbReference type="NCBI Taxonomy" id="172846"/>
    <lineage>
        <taxon>Eukaryota</taxon>
        <taxon>Metazoa</taxon>
        <taxon>Ecdysozoa</taxon>
        <taxon>Arthropoda</taxon>
        <taxon>Chelicerata</taxon>
        <taxon>Arachnida</taxon>
        <taxon>Araneae</taxon>
        <taxon>Araneomorphae</taxon>
        <taxon>Entelegynae</taxon>
        <taxon>Araneoidea</taxon>
        <taxon>Araneidae</taxon>
        <taxon>Caerostris</taxon>
    </lineage>
</organism>
<evidence type="ECO:0000256" key="1">
    <source>
        <dbReference type="SAM" id="MobiDB-lite"/>
    </source>
</evidence>
<evidence type="ECO:0000313" key="2">
    <source>
        <dbReference type="EMBL" id="GIY95983.1"/>
    </source>
</evidence>